<gene>
    <name evidence="2" type="ORF">NYR97_11620</name>
</gene>
<evidence type="ECO:0000313" key="2">
    <source>
        <dbReference type="EMBL" id="WOB47942.1"/>
    </source>
</evidence>
<proteinExistence type="predicted"/>
<protein>
    <recommendedName>
        <fullName evidence="1">Beta-ketoacyl-[acyl-carrier-protein] synthase III N-terminal domain-containing protein</fullName>
    </recommendedName>
</protein>
<name>A0AAU0B7E9_9XANT</name>
<dbReference type="InterPro" id="IPR016039">
    <property type="entry name" value="Thiolase-like"/>
</dbReference>
<dbReference type="EMBL" id="CP103836">
    <property type="protein sequence ID" value="WOB47942.1"/>
    <property type="molecule type" value="Genomic_DNA"/>
</dbReference>
<reference evidence="2 3" key="1">
    <citation type="submission" date="2022-08" db="EMBL/GenBank/DDBJ databases">
        <title>Whole genome sequencing-based tracing of a 2022 introduction and outbreak of Xanthomonas hortorum pv. pelargonii.</title>
        <authorList>
            <person name="Iruegas-Bocardo F."/>
            <person name="Weisberg A.K."/>
            <person name="Riutta E.R."/>
            <person name="Kilday K."/>
            <person name="Bonkowski J.C."/>
            <person name="Creswell T."/>
            <person name="Daughtrey M.L."/>
            <person name="Rane K."/>
            <person name="Grunwald N.J."/>
            <person name="Chang J.H."/>
            <person name="Putnam M.L."/>
        </authorList>
    </citation>
    <scope>NUCLEOTIDE SEQUENCE [LARGE SCALE GENOMIC DNA]</scope>
    <source>
        <strain evidence="2 3">22-323</strain>
    </source>
</reference>
<evidence type="ECO:0000313" key="3">
    <source>
        <dbReference type="Proteomes" id="UP001302716"/>
    </source>
</evidence>
<dbReference type="GO" id="GO:0004315">
    <property type="term" value="F:3-oxoacyl-[acyl-carrier-protein] synthase activity"/>
    <property type="evidence" value="ECO:0007669"/>
    <property type="project" value="InterPro"/>
</dbReference>
<dbReference type="Gene3D" id="3.40.47.10">
    <property type="match status" value="1"/>
</dbReference>
<dbReference type="SUPFAM" id="SSF53901">
    <property type="entry name" value="Thiolase-like"/>
    <property type="match status" value="1"/>
</dbReference>
<dbReference type="PANTHER" id="PTHR34069:SF2">
    <property type="entry name" value="BETA-KETOACYL-[ACYL-CARRIER-PROTEIN] SYNTHASE III"/>
    <property type="match status" value="1"/>
</dbReference>
<dbReference type="GO" id="GO:0006633">
    <property type="term" value="P:fatty acid biosynthetic process"/>
    <property type="evidence" value="ECO:0007669"/>
    <property type="project" value="InterPro"/>
</dbReference>
<keyword evidence="3" id="KW-1185">Reference proteome</keyword>
<accession>A0AAU0B7E9</accession>
<dbReference type="PANTHER" id="PTHR34069">
    <property type="entry name" value="3-OXOACYL-[ACYL-CARRIER-PROTEIN] SYNTHASE 3"/>
    <property type="match status" value="1"/>
</dbReference>
<dbReference type="AlphaFoldDB" id="A0AAU0B7E9"/>
<evidence type="ECO:0000259" key="1">
    <source>
        <dbReference type="Pfam" id="PF08545"/>
    </source>
</evidence>
<sequence>MYEHNQAAFGVPLGIVDAAYHLPGKPNDLCTWGPRMGVDDARIERLLGNGCRYFHSAQIESDADMVVAATSRLLQQSAVDPRCIAYVIHARTQNFSMPAAPHSLLGEVCARTGMAPKLAFAVSHLACASIIAALDTAARLLQGDPSASHCLVTSSDRVFGNADHRLRQDSGIQSDGGSAILIARTQVRSWIKTIALRTYPKLHPGPSTPTMGRLIGSAAWAHTGEVLDGLDGDSDGGLDLVDALLPTNADMPYWRALLQARHAPTEILFEDNARLRGHACCADLAINLADEGLRRSEQGQRVMCFSQSNVGAYGYLMLEGAGA</sequence>
<organism evidence="2 3">
    <name type="scientific">Xanthomonas hydrangeae</name>
    <dbReference type="NCBI Taxonomy" id="2775159"/>
    <lineage>
        <taxon>Bacteria</taxon>
        <taxon>Pseudomonadati</taxon>
        <taxon>Pseudomonadota</taxon>
        <taxon>Gammaproteobacteria</taxon>
        <taxon>Lysobacterales</taxon>
        <taxon>Lysobacteraceae</taxon>
        <taxon>Xanthomonas</taxon>
    </lineage>
</organism>
<feature type="domain" description="Beta-ketoacyl-[acyl-carrier-protein] synthase III N-terminal" evidence="1">
    <location>
        <begin position="125"/>
        <end position="196"/>
    </location>
</feature>
<dbReference type="GO" id="GO:0044550">
    <property type="term" value="P:secondary metabolite biosynthetic process"/>
    <property type="evidence" value="ECO:0007669"/>
    <property type="project" value="TreeGrafter"/>
</dbReference>
<dbReference type="InterPro" id="IPR013751">
    <property type="entry name" value="ACP_syn_III_N"/>
</dbReference>
<dbReference type="Pfam" id="PF08545">
    <property type="entry name" value="ACP_syn_III"/>
    <property type="match status" value="1"/>
</dbReference>
<dbReference type="RefSeq" id="WP_316693170.1">
    <property type="nucleotide sequence ID" value="NZ_CP103836.1"/>
</dbReference>
<dbReference type="Proteomes" id="UP001302716">
    <property type="component" value="Chromosome"/>
</dbReference>